<feature type="transmembrane region" description="Helical" evidence="2">
    <location>
        <begin position="12"/>
        <end position="31"/>
    </location>
</feature>
<comment type="caution">
    <text evidence="3">The sequence shown here is derived from an EMBL/GenBank/DDBJ whole genome shotgun (WGS) entry which is preliminary data.</text>
</comment>
<dbReference type="EMBL" id="JAPWGY010000001">
    <property type="protein sequence ID" value="MCZ4279512.1"/>
    <property type="molecule type" value="Genomic_DNA"/>
</dbReference>
<feature type="region of interest" description="Disordered" evidence="1">
    <location>
        <begin position="119"/>
        <end position="138"/>
    </location>
</feature>
<dbReference type="Proteomes" id="UP001069802">
    <property type="component" value="Unassembled WGS sequence"/>
</dbReference>
<gene>
    <name evidence="3" type="ORF">O4H49_01905</name>
</gene>
<sequence length="237" mass="26252">MKIIRTSQAVSRLSISLAIVVPLIFIAIVILKNQRFPAGFEIIKFGGIMLAIGLVVWLSVRIAAVLADLFSQWLDKLLDKNWKYPSRQAGSAQKSPENQYRTKIIDAEILEEEHLHSAGSENTGLSDKAHPDSHHSTAVGIEPDWAKAPPAGNVLSETQQKRKRLIGPPSRLSKTIMVTTTALIFFALINNLMENHWHSLLAPLPLLWGAISLWRIWDPKNAPAAEDSTSTRNGNKS</sequence>
<accession>A0ABT4LEI4</accession>
<proteinExistence type="predicted"/>
<keyword evidence="4" id="KW-1185">Reference proteome</keyword>
<name>A0ABT4LEI4_9PROT</name>
<reference evidence="3" key="1">
    <citation type="submission" date="2022-12" db="EMBL/GenBank/DDBJ databases">
        <title>Bacterial isolates from different developmental stages of Nematostella vectensis.</title>
        <authorList>
            <person name="Fraune S."/>
        </authorList>
    </citation>
    <scope>NUCLEOTIDE SEQUENCE</scope>
    <source>
        <strain evidence="3">G21630-S1</strain>
    </source>
</reference>
<dbReference type="RefSeq" id="WP_269421713.1">
    <property type="nucleotide sequence ID" value="NZ_JAPWGY010000001.1"/>
</dbReference>
<keyword evidence="2" id="KW-0472">Membrane</keyword>
<organism evidence="3 4">
    <name type="scientific">Kiloniella laminariae</name>
    <dbReference type="NCBI Taxonomy" id="454162"/>
    <lineage>
        <taxon>Bacteria</taxon>
        <taxon>Pseudomonadati</taxon>
        <taxon>Pseudomonadota</taxon>
        <taxon>Alphaproteobacteria</taxon>
        <taxon>Rhodospirillales</taxon>
        <taxon>Kiloniellaceae</taxon>
        <taxon>Kiloniella</taxon>
    </lineage>
</organism>
<evidence type="ECO:0000256" key="1">
    <source>
        <dbReference type="SAM" id="MobiDB-lite"/>
    </source>
</evidence>
<evidence type="ECO:0000313" key="4">
    <source>
        <dbReference type="Proteomes" id="UP001069802"/>
    </source>
</evidence>
<evidence type="ECO:0000256" key="2">
    <source>
        <dbReference type="SAM" id="Phobius"/>
    </source>
</evidence>
<feature type="region of interest" description="Disordered" evidence="1">
    <location>
        <begin position="143"/>
        <end position="167"/>
    </location>
</feature>
<protein>
    <submittedName>
        <fullName evidence="3">Uncharacterized protein</fullName>
    </submittedName>
</protein>
<feature type="transmembrane region" description="Helical" evidence="2">
    <location>
        <begin position="43"/>
        <end position="70"/>
    </location>
</feature>
<evidence type="ECO:0000313" key="3">
    <source>
        <dbReference type="EMBL" id="MCZ4279512.1"/>
    </source>
</evidence>
<keyword evidence="2" id="KW-1133">Transmembrane helix</keyword>
<keyword evidence="2" id="KW-0812">Transmembrane</keyword>